<organism evidence="1 2">
    <name type="scientific">Stenomitos frigidus AS-A4</name>
    <dbReference type="NCBI Taxonomy" id="2933935"/>
    <lineage>
        <taxon>Bacteria</taxon>
        <taxon>Bacillati</taxon>
        <taxon>Cyanobacteriota</taxon>
        <taxon>Cyanophyceae</taxon>
        <taxon>Leptolyngbyales</taxon>
        <taxon>Leptolyngbyaceae</taxon>
        <taxon>Stenomitos</taxon>
    </lineage>
</organism>
<gene>
    <name evidence="1" type="ORF">NDI38_04400</name>
</gene>
<reference evidence="1 2" key="1">
    <citation type="submission" date="2022-04" db="EMBL/GenBank/DDBJ databases">
        <title>Positive selection, recombination, and allopatry shape intraspecific diversity of widespread and dominant cyanobacteria.</title>
        <authorList>
            <person name="Wei J."/>
            <person name="Shu W."/>
            <person name="Hu C."/>
        </authorList>
    </citation>
    <scope>NUCLEOTIDE SEQUENCE [LARGE SCALE GENOMIC DNA]</scope>
    <source>
        <strain evidence="1 2">AS-A4</strain>
    </source>
</reference>
<dbReference type="EMBL" id="JAMPLM010000002">
    <property type="protein sequence ID" value="MEP1057668.1"/>
    <property type="molecule type" value="Genomic_DNA"/>
</dbReference>
<protein>
    <recommendedName>
        <fullName evidence="3">Mediator of RNA polymerase II transcription subunit 21</fullName>
    </recommendedName>
</protein>
<evidence type="ECO:0000313" key="1">
    <source>
        <dbReference type="EMBL" id="MEP1057668.1"/>
    </source>
</evidence>
<evidence type="ECO:0008006" key="3">
    <source>
        <dbReference type="Google" id="ProtNLM"/>
    </source>
</evidence>
<keyword evidence="2" id="KW-1185">Reference proteome</keyword>
<proteinExistence type="predicted"/>
<comment type="caution">
    <text evidence="1">The sequence shown here is derived from an EMBL/GenBank/DDBJ whole genome shotgun (WGS) entry which is preliminary data.</text>
</comment>
<dbReference type="Proteomes" id="UP001476950">
    <property type="component" value="Unassembled WGS sequence"/>
</dbReference>
<evidence type="ECO:0000313" key="2">
    <source>
        <dbReference type="Proteomes" id="UP001476950"/>
    </source>
</evidence>
<name>A0ABV0KEL8_9CYAN</name>
<accession>A0ABV0KEL8</accession>
<dbReference type="RefSeq" id="WP_190450662.1">
    <property type="nucleotide sequence ID" value="NZ_JAMPLM010000002.1"/>
</dbReference>
<sequence>MPEVPKTEIELLNEKVDALSRTVDTFTERVFATVGISHHSEAQSSEAIKALPEMIMAIKQLQTQLLIGTTPVDLAKTLQNVVEASIEPEDLELQRQLLQALQVHRQVEQGGTGNSYTGEL</sequence>